<feature type="domain" description="HD-GYP" evidence="1">
    <location>
        <begin position="120"/>
        <end position="329"/>
    </location>
</feature>
<dbReference type="KEGG" id="chrb:DK843_20640"/>
<dbReference type="InterPro" id="IPR037522">
    <property type="entry name" value="HD_GYP_dom"/>
</dbReference>
<dbReference type="InterPro" id="IPR003607">
    <property type="entry name" value="HD/PDEase_dom"/>
</dbReference>
<protein>
    <submittedName>
        <fullName evidence="2">Phosphohydrolase</fullName>
    </submittedName>
</protein>
<dbReference type="Gene3D" id="1.10.3210.10">
    <property type="entry name" value="Hypothetical protein af1432"/>
    <property type="match status" value="1"/>
</dbReference>
<accession>A0A344UMJ3</accession>
<dbReference type="SUPFAM" id="SSF109604">
    <property type="entry name" value="HD-domain/PDEase-like"/>
    <property type="match status" value="1"/>
</dbReference>
<dbReference type="PANTHER" id="PTHR43155:SF2">
    <property type="entry name" value="CYCLIC DI-GMP PHOSPHODIESTERASE PA4108"/>
    <property type="match status" value="1"/>
</dbReference>
<dbReference type="PROSITE" id="PS51832">
    <property type="entry name" value="HD_GYP"/>
    <property type="match status" value="1"/>
</dbReference>
<name>A0A344UMJ3_9NEIS</name>
<evidence type="ECO:0000313" key="3">
    <source>
        <dbReference type="Proteomes" id="UP000252038"/>
    </source>
</evidence>
<sequence length="396" mass="44153">MTMDYHVVNFHIASGLDMTVDSTKKQTKVYSSMVSIGKELAVDVYSKSGFLLLKRGHYVLTPEQKQKLVSLGFAEAKAETKPADKPNLNDSNKQSQFEDIAFLQQRVRSVLHHAMVTRNVEDKVMEIAQTLIQLAEQHPDALIASIFLVPFSEYSVAHSLHTAALLSILTRHIALPPKHRETLICAALTMNIAQVELQNELFGQAARLDDEQRQAVLDHPLMSSAILREAGVDNQLWHTLVQTHHESWHGNGYPFGLPKEQILPPAHMLHLADITCAKLLPRRYRAALLPATALGQIFQRKDNEFDQSFTTMLVKELGIYPPGSFVRIASEEICVVISAGAKPSEPLTAAIRRADGPPYGEPLLRDTSKPAYKVVAPCHAREAKVRVSFLAHLWKC</sequence>
<dbReference type="EMBL" id="CP029554">
    <property type="protein sequence ID" value="AXE36491.1"/>
    <property type="molecule type" value="Genomic_DNA"/>
</dbReference>
<dbReference type="AlphaFoldDB" id="A0A344UMJ3"/>
<evidence type="ECO:0000313" key="2">
    <source>
        <dbReference type="EMBL" id="AXE36491.1"/>
    </source>
</evidence>
<dbReference type="OrthoDB" id="9774747at2"/>
<evidence type="ECO:0000259" key="1">
    <source>
        <dbReference type="PROSITE" id="PS51832"/>
    </source>
</evidence>
<gene>
    <name evidence="2" type="ORF">DK843_20640</name>
</gene>
<dbReference type="GO" id="GO:0008081">
    <property type="term" value="F:phosphoric diester hydrolase activity"/>
    <property type="evidence" value="ECO:0007669"/>
    <property type="project" value="UniProtKB-ARBA"/>
</dbReference>
<dbReference type="KEGG" id="chri:DK842_15110"/>
<dbReference type="Pfam" id="PF13487">
    <property type="entry name" value="HD_5"/>
    <property type="match status" value="1"/>
</dbReference>
<keyword evidence="2" id="KW-0378">Hydrolase</keyword>
<dbReference type="Proteomes" id="UP000252038">
    <property type="component" value="Chromosome"/>
</dbReference>
<proteinExistence type="predicted"/>
<reference evidence="2 3" key="1">
    <citation type="submission" date="2018-05" db="EMBL/GenBank/DDBJ databases">
        <title>Genome sequencing, assembly and analysis of the novel insecticidal bacterium, Chromobacterium phragmitis.</title>
        <authorList>
            <person name="Sparks M.E."/>
            <person name="Blackburn M.B."/>
            <person name="Gundersen-Rindal D.E."/>
        </authorList>
    </citation>
    <scope>NUCLEOTIDE SEQUENCE [LARGE SCALE GENOMIC DNA]</scope>
    <source>
        <strain evidence="2">IIBBL 274-1</strain>
    </source>
</reference>
<dbReference type="PANTHER" id="PTHR43155">
    <property type="entry name" value="CYCLIC DI-GMP PHOSPHODIESTERASE PA4108-RELATED"/>
    <property type="match status" value="1"/>
</dbReference>
<organism evidence="2 3">
    <name type="scientific">Chromobacterium phragmitis</name>
    <dbReference type="NCBI Taxonomy" id="2202141"/>
    <lineage>
        <taxon>Bacteria</taxon>
        <taxon>Pseudomonadati</taxon>
        <taxon>Pseudomonadota</taxon>
        <taxon>Betaproteobacteria</taxon>
        <taxon>Neisseriales</taxon>
        <taxon>Chromobacteriaceae</taxon>
        <taxon>Chromobacterium</taxon>
    </lineage>
</organism>
<dbReference type="CDD" id="cd00077">
    <property type="entry name" value="HDc"/>
    <property type="match status" value="1"/>
</dbReference>